<comment type="caution">
    <text evidence="1">The sequence shown here is derived from an EMBL/GenBank/DDBJ whole genome shotgun (WGS) entry which is preliminary data.</text>
</comment>
<dbReference type="Proteomes" id="UP001054945">
    <property type="component" value="Unassembled WGS sequence"/>
</dbReference>
<keyword evidence="2" id="KW-1185">Reference proteome</keyword>
<dbReference type="AlphaFoldDB" id="A0AAV4QWR7"/>
<gene>
    <name evidence="1" type="ORF">CEXT_317581</name>
</gene>
<sequence>MERPRVANRRDAMAAHHLKLLGHQKIPSFCYRGVSIFSVIKRAAPCKSECRHVYDALKLREGLVLHARKDEFLLLLPALFIVALQGRKSC</sequence>
<evidence type="ECO:0000313" key="1">
    <source>
        <dbReference type="EMBL" id="GIY13306.1"/>
    </source>
</evidence>
<proteinExistence type="predicted"/>
<protein>
    <submittedName>
        <fullName evidence="1">Uncharacterized protein</fullName>
    </submittedName>
</protein>
<accession>A0AAV4QWR7</accession>
<dbReference type="EMBL" id="BPLR01006915">
    <property type="protein sequence ID" value="GIY13306.1"/>
    <property type="molecule type" value="Genomic_DNA"/>
</dbReference>
<evidence type="ECO:0000313" key="2">
    <source>
        <dbReference type="Proteomes" id="UP001054945"/>
    </source>
</evidence>
<organism evidence="1 2">
    <name type="scientific">Caerostris extrusa</name>
    <name type="common">Bark spider</name>
    <name type="synonym">Caerostris bankana</name>
    <dbReference type="NCBI Taxonomy" id="172846"/>
    <lineage>
        <taxon>Eukaryota</taxon>
        <taxon>Metazoa</taxon>
        <taxon>Ecdysozoa</taxon>
        <taxon>Arthropoda</taxon>
        <taxon>Chelicerata</taxon>
        <taxon>Arachnida</taxon>
        <taxon>Araneae</taxon>
        <taxon>Araneomorphae</taxon>
        <taxon>Entelegynae</taxon>
        <taxon>Araneoidea</taxon>
        <taxon>Araneidae</taxon>
        <taxon>Caerostris</taxon>
    </lineage>
</organism>
<name>A0AAV4QWR7_CAEEX</name>
<reference evidence="1 2" key="1">
    <citation type="submission" date="2021-06" db="EMBL/GenBank/DDBJ databases">
        <title>Caerostris extrusa draft genome.</title>
        <authorList>
            <person name="Kono N."/>
            <person name="Arakawa K."/>
        </authorList>
    </citation>
    <scope>NUCLEOTIDE SEQUENCE [LARGE SCALE GENOMIC DNA]</scope>
</reference>